<gene>
    <name evidence="3" type="ORF">Sradi_2658600</name>
</gene>
<accession>A0AAW2S7Y5</accession>
<evidence type="ECO:0000313" key="3">
    <source>
        <dbReference type="EMBL" id="KAL0387768.1"/>
    </source>
</evidence>
<proteinExistence type="predicted"/>
<reference evidence="3" key="2">
    <citation type="journal article" date="2024" name="Plant">
        <title>Genomic evolution and insights into agronomic trait innovations of Sesamum species.</title>
        <authorList>
            <person name="Miao H."/>
            <person name="Wang L."/>
            <person name="Qu L."/>
            <person name="Liu H."/>
            <person name="Sun Y."/>
            <person name="Le M."/>
            <person name="Wang Q."/>
            <person name="Wei S."/>
            <person name="Zheng Y."/>
            <person name="Lin W."/>
            <person name="Duan Y."/>
            <person name="Cao H."/>
            <person name="Xiong S."/>
            <person name="Wang X."/>
            <person name="Wei L."/>
            <person name="Li C."/>
            <person name="Ma Q."/>
            <person name="Ju M."/>
            <person name="Zhao R."/>
            <person name="Li G."/>
            <person name="Mu C."/>
            <person name="Tian Q."/>
            <person name="Mei H."/>
            <person name="Zhang T."/>
            <person name="Gao T."/>
            <person name="Zhang H."/>
        </authorList>
    </citation>
    <scope>NUCLEOTIDE SEQUENCE</scope>
    <source>
        <strain evidence="3">G02</strain>
    </source>
</reference>
<evidence type="ECO:0000256" key="1">
    <source>
        <dbReference type="SAM" id="Coils"/>
    </source>
</evidence>
<name>A0AAW2S7Y5_SESRA</name>
<feature type="coiled-coil region" evidence="1">
    <location>
        <begin position="86"/>
        <end position="120"/>
    </location>
</feature>
<keyword evidence="1" id="KW-0175">Coiled coil</keyword>
<sequence>MQAHPLPTSRKKGERRGLRPLPSCGCDANYGQGRSGKDSCVMLTGSPKRPRESEAVKVLHGIGKGLFSFGINRHQGVDSFWNALDFDLAYERFKRLEATLEEMKKELAHNQEQFKEVTEGRSKWKDPYNCEVASDQSFLKSELERLTWSVFGRTSRRSMRIPRSLRALLWRELTTFMTRQLGNFMPS</sequence>
<evidence type="ECO:0000256" key="2">
    <source>
        <dbReference type="SAM" id="MobiDB-lite"/>
    </source>
</evidence>
<feature type="region of interest" description="Disordered" evidence="2">
    <location>
        <begin position="1"/>
        <end position="22"/>
    </location>
</feature>
<dbReference type="EMBL" id="JACGWJ010000011">
    <property type="protein sequence ID" value="KAL0387768.1"/>
    <property type="molecule type" value="Genomic_DNA"/>
</dbReference>
<organism evidence="3">
    <name type="scientific">Sesamum radiatum</name>
    <name type="common">Black benniseed</name>
    <dbReference type="NCBI Taxonomy" id="300843"/>
    <lineage>
        <taxon>Eukaryota</taxon>
        <taxon>Viridiplantae</taxon>
        <taxon>Streptophyta</taxon>
        <taxon>Embryophyta</taxon>
        <taxon>Tracheophyta</taxon>
        <taxon>Spermatophyta</taxon>
        <taxon>Magnoliopsida</taxon>
        <taxon>eudicotyledons</taxon>
        <taxon>Gunneridae</taxon>
        <taxon>Pentapetalae</taxon>
        <taxon>asterids</taxon>
        <taxon>lamiids</taxon>
        <taxon>Lamiales</taxon>
        <taxon>Pedaliaceae</taxon>
        <taxon>Sesamum</taxon>
    </lineage>
</organism>
<dbReference type="AlphaFoldDB" id="A0AAW2S7Y5"/>
<comment type="caution">
    <text evidence="3">The sequence shown here is derived from an EMBL/GenBank/DDBJ whole genome shotgun (WGS) entry which is preliminary data.</text>
</comment>
<protein>
    <submittedName>
        <fullName evidence="3">Uncharacterized protein</fullName>
    </submittedName>
</protein>
<reference evidence="3" key="1">
    <citation type="submission" date="2020-06" db="EMBL/GenBank/DDBJ databases">
        <authorList>
            <person name="Li T."/>
            <person name="Hu X."/>
            <person name="Zhang T."/>
            <person name="Song X."/>
            <person name="Zhang H."/>
            <person name="Dai N."/>
            <person name="Sheng W."/>
            <person name="Hou X."/>
            <person name="Wei L."/>
        </authorList>
    </citation>
    <scope>NUCLEOTIDE SEQUENCE</scope>
    <source>
        <strain evidence="3">G02</strain>
        <tissue evidence="3">Leaf</tissue>
    </source>
</reference>